<sequence length="290" mass="34170">MYARRFNRRRVYGARRRRPRGRSYGRRSYGRRKLALGRRRRTSFRSRRFKRRVLAISQTKKSDKMLGASGAGAIQPITIASVAGSVTYNLWSPPTREYDNEQVDPMDRNRQSIFFVGWRDVMYIEMTQALIWRRIIFWSYKRYEFAQSVLNSSGTYFRRWDPYTDSFHPEVTEDILRGQDGIDYVERFSFDAQTDSNKIRVIYDRKRVFNPMANNPTVRNFKFWHPIRKKIVFDNPEEGDNLESTVWSVESPNSAGNLYVLDMFAHAVSTGAEAGPTTINAESTVYWRET</sequence>
<dbReference type="EMBL" id="MT309835">
    <property type="protein sequence ID" value="QJB18587.1"/>
    <property type="molecule type" value="Genomic_DNA"/>
</dbReference>
<organism evidence="2">
    <name type="scientific">Genomoviridae sp</name>
    <dbReference type="NCBI Taxonomy" id="2202565"/>
    <lineage>
        <taxon>Viruses</taxon>
        <taxon>Monodnaviria</taxon>
        <taxon>Shotokuvirae</taxon>
        <taxon>Cressdnaviricota</taxon>
        <taxon>Repensiviricetes</taxon>
        <taxon>Geplafuvirales</taxon>
        <taxon>Genomoviridae</taxon>
    </lineage>
</organism>
<proteinExistence type="predicted"/>
<feature type="region of interest" description="Disordered" evidence="1">
    <location>
        <begin position="1"/>
        <end position="31"/>
    </location>
</feature>
<protein>
    <submittedName>
        <fullName evidence="2">Capsid protein</fullName>
    </submittedName>
</protein>
<dbReference type="EMBL" id="MT309911">
    <property type="protein sequence ID" value="QJB18735.1"/>
    <property type="molecule type" value="Genomic_DNA"/>
</dbReference>
<dbReference type="GeneID" id="80536185"/>
<evidence type="ECO:0000256" key="1">
    <source>
        <dbReference type="SAM" id="MobiDB-lite"/>
    </source>
</evidence>
<dbReference type="EMBL" id="MT309849">
    <property type="protein sequence ID" value="QJB18615.1"/>
    <property type="molecule type" value="Genomic_DNA"/>
</dbReference>
<name>A0A858NMC4_9VIRU</name>
<evidence type="ECO:0000313" key="5">
    <source>
        <dbReference type="EMBL" id="QJB18735.1"/>
    </source>
</evidence>
<evidence type="ECO:0000313" key="4">
    <source>
        <dbReference type="EMBL" id="QJB18615.1"/>
    </source>
</evidence>
<evidence type="ECO:0000313" key="3">
    <source>
        <dbReference type="EMBL" id="QJB18603.1"/>
    </source>
</evidence>
<accession>A0A858NMC4</accession>
<reference evidence="2" key="1">
    <citation type="submission" date="2020-04" db="EMBL/GenBank/DDBJ databases">
        <title>Genomes of microviruses in a sewage oxidation pond.</title>
        <authorList>
            <person name="Schreck J."/>
            <person name="Kraberger S."/>
            <person name="Scotch M."/>
            <person name="Halden R.U."/>
            <person name="Varsani A."/>
        </authorList>
    </citation>
    <scope>NUCLEOTIDE SEQUENCE</scope>
    <source>
        <strain evidence="5">6402_160</strain>
        <strain evidence="4">6435_76</strain>
        <strain evidence="3">6537_209</strain>
        <strain evidence="2">6538_237</strain>
    </source>
</reference>
<dbReference type="RefSeq" id="YP_010798112.1">
    <property type="nucleotide sequence ID" value="NC_076325.1"/>
</dbReference>
<dbReference type="EMBL" id="MT309843">
    <property type="protein sequence ID" value="QJB18603.1"/>
    <property type="molecule type" value="Genomic_DNA"/>
</dbReference>
<dbReference type="KEGG" id="vg:80536185"/>
<evidence type="ECO:0000313" key="2">
    <source>
        <dbReference type="EMBL" id="QJB18587.1"/>
    </source>
</evidence>